<evidence type="ECO:0000256" key="6">
    <source>
        <dbReference type="ARBA" id="ARBA00034313"/>
    </source>
</evidence>
<protein>
    <submittedName>
        <fullName evidence="9">Uncharacterized protein</fullName>
    </submittedName>
</protein>
<evidence type="ECO:0000256" key="5">
    <source>
        <dbReference type="ARBA" id="ARBA00023136"/>
    </source>
</evidence>
<evidence type="ECO:0000256" key="7">
    <source>
        <dbReference type="SAM" id="Phobius"/>
    </source>
</evidence>
<evidence type="ECO:0000256" key="4">
    <source>
        <dbReference type="ARBA" id="ARBA00023033"/>
    </source>
</evidence>
<comment type="caution">
    <text evidence="9">The sequence shown here is derived from an EMBL/GenBank/DDBJ whole genome shotgun (WGS) entry which is preliminary data.</text>
</comment>
<proteinExistence type="inferred from homology"/>
<evidence type="ECO:0000256" key="1">
    <source>
        <dbReference type="ARBA" id="ARBA00004141"/>
    </source>
</evidence>
<dbReference type="Pfam" id="PF08592">
    <property type="entry name" value="Anthrone_oxy"/>
    <property type="match status" value="1"/>
</dbReference>
<dbReference type="GO" id="GO:0004497">
    <property type="term" value="F:monooxygenase activity"/>
    <property type="evidence" value="ECO:0007669"/>
    <property type="project" value="UniProtKB-KW"/>
</dbReference>
<evidence type="ECO:0000256" key="8">
    <source>
        <dbReference type="SAM" id="SignalP"/>
    </source>
</evidence>
<organism evidence="9 10">
    <name type="scientific">Aspergillus nanangensis</name>
    <dbReference type="NCBI Taxonomy" id="2582783"/>
    <lineage>
        <taxon>Eukaryota</taxon>
        <taxon>Fungi</taxon>
        <taxon>Dikarya</taxon>
        <taxon>Ascomycota</taxon>
        <taxon>Pezizomycotina</taxon>
        <taxon>Eurotiomycetes</taxon>
        <taxon>Eurotiomycetidae</taxon>
        <taxon>Eurotiales</taxon>
        <taxon>Aspergillaceae</taxon>
        <taxon>Aspergillus</taxon>
        <taxon>Aspergillus subgen. Circumdati</taxon>
    </lineage>
</organism>
<dbReference type="InterPro" id="IPR013901">
    <property type="entry name" value="Anthrone_oxy"/>
</dbReference>
<keyword evidence="5 7" id="KW-0472">Membrane</keyword>
<dbReference type="AlphaFoldDB" id="A0AAD4CNN7"/>
<keyword evidence="4" id="KW-0503">Monooxygenase</keyword>
<sequence length="179" mass="18754">MSIPSVIKITAITGALWLSGKMAAQAFVTVPALLQSASQDGLPSRTILQIWRRVYAAGHAHSPQIAALTSTSFVYLSWNASGQGVPTRVPMLLYAGAASLVVGIIPYSVTFMHQTNSRLLAEDAPGGSDSDGQSSKGVSDDTSILELVKTWGSLAAIRSLMPLTGGIMGLFAAVHLESR</sequence>
<evidence type="ECO:0000256" key="2">
    <source>
        <dbReference type="ARBA" id="ARBA00022692"/>
    </source>
</evidence>
<keyword evidence="3 7" id="KW-1133">Transmembrane helix</keyword>
<feature type="transmembrane region" description="Helical" evidence="7">
    <location>
        <begin position="91"/>
        <end position="109"/>
    </location>
</feature>
<evidence type="ECO:0000313" key="10">
    <source>
        <dbReference type="Proteomes" id="UP001194746"/>
    </source>
</evidence>
<keyword evidence="2 7" id="KW-0812">Transmembrane</keyword>
<dbReference type="PANTHER" id="PTHR35042">
    <property type="entry name" value="ANTHRONE OXYGENASE ENCC"/>
    <property type="match status" value="1"/>
</dbReference>
<name>A0AAD4CNN7_ASPNN</name>
<keyword evidence="4" id="KW-0560">Oxidoreductase</keyword>
<dbReference type="Proteomes" id="UP001194746">
    <property type="component" value="Unassembled WGS sequence"/>
</dbReference>
<comment type="subcellular location">
    <subcellularLocation>
        <location evidence="1">Membrane</location>
        <topology evidence="1">Multi-pass membrane protein</topology>
    </subcellularLocation>
</comment>
<feature type="chain" id="PRO_5041971617" evidence="8">
    <location>
        <begin position="27"/>
        <end position="179"/>
    </location>
</feature>
<reference evidence="9" key="2">
    <citation type="submission" date="2020-02" db="EMBL/GenBank/DDBJ databases">
        <authorList>
            <person name="Gilchrist C.L.M."/>
            <person name="Chooi Y.-H."/>
        </authorList>
    </citation>
    <scope>NUCLEOTIDE SEQUENCE</scope>
    <source>
        <strain evidence="9">MST-FP2251</strain>
    </source>
</reference>
<gene>
    <name evidence="9" type="ORF">FE257_006959</name>
</gene>
<feature type="signal peptide" evidence="8">
    <location>
        <begin position="1"/>
        <end position="26"/>
    </location>
</feature>
<dbReference type="EMBL" id="VCAU01000032">
    <property type="protein sequence ID" value="KAF9889869.1"/>
    <property type="molecule type" value="Genomic_DNA"/>
</dbReference>
<dbReference type="PANTHER" id="PTHR35042:SF1">
    <property type="entry name" value="DUF1772-DOMAIN-CONTAINING PROTEIN"/>
    <property type="match status" value="1"/>
</dbReference>
<evidence type="ECO:0000313" key="9">
    <source>
        <dbReference type="EMBL" id="KAF9889869.1"/>
    </source>
</evidence>
<keyword evidence="8" id="KW-0732">Signal</keyword>
<reference evidence="9" key="1">
    <citation type="journal article" date="2019" name="Beilstein J. Org. Chem.">
        <title>Nanangenines: drimane sesquiterpenoids as the dominant metabolite cohort of a novel Australian fungus, Aspergillus nanangensis.</title>
        <authorList>
            <person name="Lacey H.J."/>
            <person name="Gilchrist C.L.M."/>
            <person name="Crombie A."/>
            <person name="Kalaitzis J.A."/>
            <person name="Vuong D."/>
            <person name="Rutledge P.J."/>
            <person name="Turner P."/>
            <person name="Pitt J.I."/>
            <person name="Lacey E."/>
            <person name="Chooi Y.H."/>
            <person name="Piggott A.M."/>
        </authorList>
    </citation>
    <scope>NUCLEOTIDE SEQUENCE</scope>
    <source>
        <strain evidence="9">MST-FP2251</strain>
    </source>
</reference>
<feature type="transmembrane region" description="Helical" evidence="7">
    <location>
        <begin position="155"/>
        <end position="176"/>
    </location>
</feature>
<comment type="similarity">
    <text evidence="6">Belongs to the anthrone oxygenase family.</text>
</comment>
<dbReference type="GO" id="GO:0016020">
    <property type="term" value="C:membrane"/>
    <property type="evidence" value="ECO:0007669"/>
    <property type="project" value="UniProtKB-SubCell"/>
</dbReference>
<accession>A0AAD4CNN7</accession>
<keyword evidence="10" id="KW-1185">Reference proteome</keyword>
<evidence type="ECO:0000256" key="3">
    <source>
        <dbReference type="ARBA" id="ARBA00022989"/>
    </source>
</evidence>